<dbReference type="InterPro" id="IPR009057">
    <property type="entry name" value="Homeodomain-like_sf"/>
</dbReference>
<evidence type="ECO:0000259" key="2">
    <source>
        <dbReference type="PROSITE" id="PS51253"/>
    </source>
</evidence>
<dbReference type="Gene3D" id="1.10.10.60">
    <property type="entry name" value="Homeodomain-like"/>
    <property type="match status" value="2"/>
</dbReference>
<dbReference type="SMART" id="SM00674">
    <property type="entry name" value="CENPB"/>
    <property type="match status" value="1"/>
</dbReference>
<accession>A0AA39SLK8</accession>
<dbReference type="InterPro" id="IPR041188">
    <property type="entry name" value="HTH_ABP1_N"/>
</dbReference>
<dbReference type="Proteomes" id="UP001168877">
    <property type="component" value="Unassembled WGS sequence"/>
</dbReference>
<reference evidence="3" key="1">
    <citation type="journal article" date="2022" name="Plant J.">
        <title>Strategies of tolerance reflected in two North American maple genomes.</title>
        <authorList>
            <person name="McEvoy S.L."/>
            <person name="Sezen U.U."/>
            <person name="Trouern-Trend A."/>
            <person name="McMahon S.M."/>
            <person name="Schaberg P.G."/>
            <person name="Yang J."/>
            <person name="Wegrzyn J.L."/>
            <person name="Swenson N.G."/>
        </authorList>
    </citation>
    <scope>NUCLEOTIDE SEQUENCE</scope>
    <source>
        <strain evidence="3">NS2018</strain>
    </source>
</reference>
<dbReference type="Pfam" id="PF18107">
    <property type="entry name" value="HTH_ABP1_N"/>
    <property type="match status" value="1"/>
</dbReference>
<dbReference type="Pfam" id="PF03221">
    <property type="entry name" value="HTH_Tnp_Tc5"/>
    <property type="match status" value="1"/>
</dbReference>
<proteinExistence type="predicted"/>
<dbReference type="GO" id="GO:0003677">
    <property type="term" value="F:DNA binding"/>
    <property type="evidence" value="ECO:0007669"/>
    <property type="project" value="UniProtKB-KW"/>
</dbReference>
<name>A0AA39SLK8_ACESA</name>
<evidence type="ECO:0000256" key="1">
    <source>
        <dbReference type="ARBA" id="ARBA00023125"/>
    </source>
</evidence>
<feature type="domain" description="HTH CENPB-type" evidence="2">
    <location>
        <begin position="72"/>
        <end position="145"/>
    </location>
</feature>
<dbReference type="SUPFAM" id="SSF46689">
    <property type="entry name" value="Homeodomain-like"/>
    <property type="match status" value="2"/>
</dbReference>
<dbReference type="EMBL" id="JAUESC010000004">
    <property type="protein sequence ID" value="KAK0595401.1"/>
    <property type="molecule type" value="Genomic_DNA"/>
</dbReference>
<protein>
    <recommendedName>
        <fullName evidence="2">HTH CENPB-type domain-containing protein</fullName>
    </recommendedName>
</protein>
<dbReference type="PROSITE" id="PS51253">
    <property type="entry name" value="HTH_CENPB"/>
    <property type="match status" value="1"/>
</dbReference>
<dbReference type="InterPro" id="IPR006600">
    <property type="entry name" value="HTH_CenpB_DNA-bd_dom"/>
</dbReference>
<comment type="caution">
    <text evidence="3">The sequence shown here is derived from an EMBL/GenBank/DDBJ whole genome shotgun (WGS) entry which is preliminary data.</text>
</comment>
<evidence type="ECO:0000313" key="4">
    <source>
        <dbReference type="Proteomes" id="UP001168877"/>
    </source>
</evidence>
<dbReference type="PANTHER" id="PTHR19303:SF73">
    <property type="entry name" value="PROTEIN PDC2"/>
    <property type="match status" value="1"/>
</dbReference>
<gene>
    <name evidence="3" type="ORF">LWI29_006254</name>
</gene>
<organism evidence="3 4">
    <name type="scientific">Acer saccharum</name>
    <name type="common">Sugar maple</name>
    <dbReference type="NCBI Taxonomy" id="4024"/>
    <lineage>
        <taxon>Eukaryota</taxon>
        <taxon>Viridiplantae</taxon>
        <taxon>Streptophyta</taxon>
        <taxon>Embryophyta</taxon>
        <taxon>Tracheophyta</taxon>
        <taxon>Spermatophyta</taxon>
        <taxon>Magnoliopsida</taxon>
        <taxon>eudicotyledons</taxon>
        <taxon>Gunneridae</taxon>
        <taxon>Pentapetalae</taxon>
        <taxon>rosids</taxon>
        <taxon>malvids</taxon>
        <taxon>Sapindales</taxon>
        <taxon>Sapindaceae</taxon>
        <taxon>Hippocastanoideae</taxon>
        <taxon>Acereae</taxon>
        <taxon>Acer</taxon>
    </lineage>
</organism>
<dbReference type="GO" id="GO:0005634">
    <property type="term" value="C:nucleus"/>
    <property type="evidence" value="ECO:0007669"/>
    <property type="project" value="TreeGrafter"/>
</dbReference>
<dbReference type="AlphaFoldDB" id="A0AA39SLK8"/>
<keyword evidence="1" id="KW-0238">DNA-binding</keyword>
<sequence>MASHLKGVKKSTLTDEMRRALCEYKNDHPSSSQKDLQQWVQQNFHLSINQSTISNTLKRSAEYLSNEMKNSNVKRHKSAKYPELEIFLYEWFLQYQEKVNMTGEMIQTKAKEFLQKMSGETNPEFNFSSGWLDRFKARHGIKSYRRFRESGSVVMENIEIALPRIRAKLDQFHWKDIYNMDETGLFFRLEADHSLATKQLEGRKKDKERITIAVCCNGDGSDKVPLWIIDFADQKQRILRFKVVSWK</sequence>
<keyword evidence="4" id="KW-1185">Reference proteome</keyword>
<evidence type="ECO:0000313" key="3">
    <source>
        <dbReference type="EMBL" id="KAK0595401.1"/>
    </source>
</evidence>
<dbReference type="InterPro" id="IPR050863">
    <property type="entry name" value="CenT-Element_Derived"/>
</dbReference>
<dbReference type="PANTHER" id="PTHR19303">
    <property type="entry name" value="TRANSPOSON"/>
    <property type="match status" value="1"/>
</dbReference>
<reference evidence="3" key="2">
    <citation type="submission" date="2023-06" db="EMBL/GenBank/DDBJ databases">
        <authorList>
            <person name="Swenson N.G."/>
            <person name="Wegrzyn J.L."/>
            <person name="Mcevoy S.L."/>
        </authorList>
    </citation>
    <scope>NUCLEOTIDE SEQUENCE</scope>
    <source>
        <strain evidence="3">NS2018</strain>
        <tissue evidence="3">Leaf</tissue>
    </source>
</reference>